<evidence type="ECO:0000256" key="1">
    <source>
        <dbReference type="ARBA" id="ARBA00005104"/>
    </source>
</evidence>
<dbReference type="PANTHER" id="PTHR38011">
    <property type="entry name" value="DIHYDROFOLATE REDUCTASE FAMILY PROTEIN (AFU_ORTHOLOGUE AFUA_8G06820)"/>
    <property type="match status" value="1"/>
</dbReference>
<feature type="domain" description="Bacterial bifunctional deaminase-reductase C-terminal" evidence="4">
    <location>
        <begin position="12"/>
        <end position="178"/>
    </location>
</feature>
<reference evidence="5 6" key="1">
    <citation type="submission" date="2024-09" db="EMBL/GenBank/DDBJ databases">
        <authorList>
            <person name="Sun Q."/>
            <person name="Mori K."/>
        </authorList>
    </citation>
    <scope>NUCLEOTIDE SEQUENCE [LARGE SCALE GENOMIC DNA]</scope>
    <source>
        <strain evidence="5 6">CCM 8543</strain>
    </source>
</reference>
<dbReference type="Gene3D" id="3.40.430.10">
    <property type="entry name" value="Dihydrofolate Reductase, subunit A"/>
    <property type="match status" value="1"/>
</dbReference>
<evidence type="ECO:0000256" key="2">
    <source>
        <dbReference type="ARBA" id="ARBA00022857"/>
    </source>
</evidence>
<organism evidence="5 6">
    <name type="scientific">Chelativorans intermedius</name>
    <dbReference type="NCBI Taxonomy" id="515947"/>
    <lineage>
        <taxon>Bacteria</taxon>
        <taxon>Pseudomonadati</taxon>
        <taxon>Pseudomonadota</taxon>
        <taxon>Alphaproteobacteria</taxon>
        <taxon>Hyphomicrobiales</taxon>
        <taxon>Phyllobacteriaceae</taxon>
        <taxon>Chelativorans</taxon>
    </lineage>
</organism>
<keyword evidence="2" id="KW-0521">NADP</keyword>
<protein>
    <submittedName>
        <fullName evidence="5">RibD family protein</fullName>
    </submittedName>
</protein>
<comment type="caution">
    <text evidence="5">The sequence shown here is derived from an EMBL/GenBank/DDBJ whole genome shotgun (WGS) entry which is preliminary data.</text>
</comment>
<accession>A0ABV6D4Y6</accession>
<evidence type="ECO:0000259" key="4">
    <source>
        <dbReference type="Pfam" id="PF01872"/>
    </source>
</evidence>
<dbReference type="RefSeq" id="WP_378074572.1">
    <property type="nucleotide sequence ID" value="NZ_JBHLXD010000005.1"/>
</dbReference>
<dbReference type="EMBL" id="JBHLXD010000005">
    <property type="protein sequence ID" value="MFC0207696.1"/>
    <property type="molecule type" value="Genomic_DNA"/>
</dbReference>
<name>A0ABV6D4Y6_9HYPH</name>
<sequence length="200" mass="20807">KIGIAGRGQVPITGPVARRQVHMMRAEVDAILVGIGTALADDPALTCRLPGLEARSPARIVLDRRLRLPTDGKLARSAHEVPLLLAAEGAAAPQRRAALAACGAEFLAVEAPGGRIALPELMEDLAARGVSSLMVEGGALTAQSFLAEGLVDRLSLFVGPGEIGPQGIASPVGPGNIPAGFGKRREDRFGEDVHFEYVRA</sequence>
<proteinExistence type="predicted"/>
<dbReference type="Proteomes" id="UP001589755">
    <property type="component" value="Unassembled WGS sequence"/>
</dbReference>
<evidence type="ECO:0000313" key="5">
    <source>
        <dbReference type="EMBL" id="MFC0207696.1"/>
    </source>
</evidence>
<dbReference type="SUPFAM" id="SSF53597">
    <property type="entry name" value="Dihydrofolate reductase-like"/>
    <property type="match status" value="1"/>
</dbReference>
<evidence type="ECO:0000313" key="6">
    <source>
        <dbReference type="Proteomes" id="UP001589755"/>
    </source>
</evidence>
<dbReference type="InterPro" id="IPR024072">
    <property type="entry name" value="DHFR-like_dom_sf"/>
</dbReference>
<dbReference type="PANTHER" id="PTHR38011:SF7">
    <property type="entry name" value="2,5-DIAMINO-6-RIBOSYLAMINO-4(3H)-PYRIMIDINONE 5'-PHOSPHATE REDUCTASE"/>
    <property type="match status" value="1"/>
</dbReference>
<keyword evidence="3" id="KW-0560">Oxidoreductase</keyword>
<dbReference type="InterPro" id="IPR050765">
    <property type="entry name" value="Riboflavin_Biosynth_HTPR"/>
</dbReference>
<gene>
    <name evidence="5" type="ORF">ACFFJ2_04690</name>
</gene>
<comment type="pathway">
    <text evidence="1">Cofactor biosynthesis; riboflavin biosynthesis.</text>
</comment>
<dbReference type="InterPro" id="IPR002734">
    <property type="entry name" value="RibDG_C"/>
</dbReference>
<dbReference type="Pfam" id="PF01872">
    <property type="entry name" value="RibD_C"/>
    <property type="match status" value="1"/>
</dbReference>
<evidence type="ECO:0000256" key="3">
    <source>
        <dbReference type="ARBA" id="ARBA00023002"/>
    </source>
</evidence>
<feature type="non-terminal residue" evidence="5">
    <location>
        <position position="1"/>
    </location>
</feature>
<keyword evidence="6" id="KW-1185">Reference proteome</keyword>